<gene>
    <name evidence="5" type="ORF">G6O67_008843</name>
</gene>
<evidence type="ECO:0000259" key="4">
    <source>
        <dbReference type="Pfam" id="PF06414"/>
    </source>
</evidence>
<comment type="caution">
    <text evidence="5">The sequence shown here is derived from an EMBL/GenBank/DDBJ whole genome shotgun (WGS) entry which is preliminary data.</text>
</comment>
<proteinExistence type="predicted"/>
<dbReference type="InterPro" id="IPR027417">
    <property type="entry name" value="P-loop_NTPase"/>
</dbReference>
<feature type="region of interest" description="Disordered" evidence="3">
    <location>
        <begin position="26"/>
        <end position="47"/>
    </location>
</feature>
<protein>
    <recommendedName>
        <fullName evidence="4">Zeta toxin domain-containing protein</fullName>
    </recommendedName>
</protein>
<feature type="compositionally biased region" description="Pro residues" evidence="3">
    <location>
        <begin position="30"/>
        <end position="47"/>
    </location>
</feature>
<reference evidence="5 6" key="1">
    <citation type="journal article" date="2020" name="Genome Biol. Evol.">
        <title>A new high-quality draft genome assembly of the Chinese cordyceps Ophiocordyceps sinensis.</title>
        <authorList>
            <person name="Shu R."/>
            <person name="Zhang J."/>
            <person name="Meng Q."/>
            <person name="Zhang H."/>
            <person name="Zhou G."/>
            <person name="Li M."/>
            <person name="Wu P."/>
            <person name="Zhao Y."/>
            <person name="Chen C."/>
            <person name="Qin Q."/>
        </authorList>
    </citation>
    <scope>NUCLEOTIDE SEQUENCE [LARGE SCALE GENOMIC DNA]</scope>
    <source>
        <strain evidence="5 6">IOZ07</strain>
    </source>
</reference>
<evidence type="ECO:0000313" key="5">
    <source>
        <dbReference type="EMBL" id="KAF4503908.1"/>
    </source>
</evidence>
<dbReference type="GO" id="GO:0005524">
    <property type="term" value="F:ATP binding"/>
    <property type="evidence" value="ECO:0007669"/>
    <property type="project" value="UniProtKB-KW"/>
</dbReference>
<name>A0A8H4LR03_9HYPO</name>
<keyword evidence="1" id="KW-0547">Nucleotide-binding</keyword>
<dbReference type="OrthoDB" id="2881954at2759"/>
<dbReference type="GO" id="GO:0016301">
    <property type="term" value="F:kinase activity"/>
    <property type="evidence" value="ECO:0007669"/>
    <property type="project" value="InterPro"/>
</dbReference>
<dbReference type="EMBL" id="JAAVMX010000013">
    <property type="protein sequence ID" value="KAF4503908.1"/>
    <property type="molecule type" value="Genomic_DNA"/>
</dbReference>
<dbReference type="Pfam" id="PF06414">
    <property type="entry name" value="Zeta_toxin"/>
    <property type="match status" value="1"/>
</dbReference>
<feature type="domain" description="Zeta toxin" evidence="4">
    <location>
        <begin position="41"/>
        <end position="235"/>
    </location>
</feature>
<sequence length="334" mass="35846">MPPPPSDLSAYLLSDQESSRIFASHILPAELPPPTASPSPPPSPPPLALLAVGQTGAGKSVLSQTLLPALRRGRRAPPPAHLVADTFKAYHPRFAHLARTAPHLASAAAGPDARRWLVMAARCVAARRLDVLVESACRHPDDFAQLALLFRRAGFRVEVLVLAVPAALSRLGILVRFHAGLADARPGALPVRLTPVRVHDESYAGLVDAAGFLDREAAADQVLVVRRGNLVAYGQERGCRGRVVGGGGVAAALLRERDRPLTQDEVGIALYDLQKLSRFEDASEQAHQVRAMLQPLMSRNPCIGIHLPELVPLEFAGHHRDGNRASHVLRLGQS</sequence>
<organism evidence="5 6">
    <name type="scientific">Ophiocordyceps sinensis</name>
    <dbReference type="NCBI Taxonomy" id="72228"/>
    <lineage>
        <taxon>Eukaryota</taxon>
        <taxon>Fungi</taxon>
        <taxon>Dikarya</taxon>
        <taxon>Ascomycota</taxon>
        <taxon>Pezizomycotina</taxon>
        <taxon>Sordariomycetes</taxon>
        <taxon>Hypocreomycetidae</taxon>
        <taxon>Hypocreales</taxon>
        <taxon>Ophiocordycipitaceae</taxon>
        <taxon>Ophiocordyceps</taxon>
    </lineage>
</organism>
<accession>A0A8H4LR03</accession>
<dbReference type="InterPro" id="IPR010488">
    <property type="entry name" value="Zeta_toxin_domain"/>
</dbReference>
<dbReference type="Gene3D" id="3.40.50.300">
    <property type="entry name" value="P-loop containing nucleotide triphosphate hydrolases"/>
    <property type="match status" value="1"/>
</dbReference>
<dbReference type="AlphaFoldDB" id="A0A8H4LR03"/>
<keyword evidence="6" id="KW-1185">Reference proteome</keyword>
<dbReference type="SUPFAM" id="SSF52540">
    <property type="entry name" value="P-loop containing nucleoside triphosphate hydrolases"/>
    <property type="match status" value="1"/>
</dbReference>
<evidence type="ECO:0000313" key="6">
    <source>
        <dbReference type="Proteomes" id="UP000557566"/>
    </source>
</evidence>
<evidence type="ECO:0000256" key="3">
    <source>
        <dbReference type="SAM" id="MobiDB-lite"/>
    </source>
</evidence>
<dbReference type="Proteomes" id="UP000557566">
    <property type="component" value="Unassembled WGS sequence"/>
</dbReference>
<evidence type="ECO:0000256" key="2">
    <source>
        <dbReference type="ARBA" id="ARBA00022840"/>
    </source>
</evidence>
<keyword evidence="2" id="KW-0067">ATP-binding</keyword>
<evidence type="ECO:0000256" key="1">
    <source>
        <dbReference type="ARBA" id="ARBA00022741"/>
    </source>
</evidence>